<evidence type="ECO:0000256" key="2">
    <source>
        <dbReference type="SAM" id="SignalP"/>
    </source>
</evidence>
<feature type="signal peptide" evidence="2">
    <location>
        <begin position="1"/>
        <end position="27"/>
    </location>
</feature>
<dbReference type="SUPFAM" id="SSF110087">
    <property type="entry name" value="DR1885-like metal-binding protein"/>
    <property type="match status" value="1"/>
</dbReference>
<proteinExistence type="predicted"/>
<evidence type="ECO:0000313" key="3">
    <source>
        <dbReference type="EMBL" id="GAA0775945.1"/>
    </source>
</evidence>
<dbReference type="Pfam" id="PF04314">
    <property type="entry name" value="PCuAC"/>
    <property type="match status" value="1"/>
</dbReference>
<evidence type="ECO:0000256" key="1">
    <source>
        <dbReference type="SAM" id="MobiDB-lite"/>
    </source>
</evidence>
<feature type="region of interest" description="Disordered" evidence="1">
    <location>
        <begin position="159"/>
        <end position="181"/>
    </location>
</feature>
<organism evidence="3 4">
    <name type="scientific">Castellaniella ginsengisoli</name>
    <dbReference type="NCBI Taxonomy" id="546114"/>
    <lineage>
        <taxon>Bacteria</taxon>
        <taxon>Pseudomonadati</taxon>
        <taxon>Pseudomonadota</taxon>
        <taxon>Betaproteobacteria</taxon>
        <taxon>Burkholderiales</taxon>
        <taxon>Alcaligenaceae</taxon>
        <taxon>Castellaniella</taxon>
    </lineage>
</organism>
<dbReference type="PANTHER" id="PTHR36302:SF1">
    <property type="entry name" value="COPPER CHAPERONE PCU(A)C"/>
    <property type="match status" value="1"/>
</dbReference>
<dbReference type="InterPro" id="IPR036182">
    <property type="entry name" value="PCuAC_sf"/>
</dbReference>
<name>A0ABP3W4S6_9BURK</name>
<feature type="chain" id="PRO_5047201012" description="Copper chaperone PCu(A)C" evidence="2">
    <location>
        <begin position="28"/>
        <end position="181"/>
    </location>
</feature>
<evidence type="ECO:0000313" key="4">
    <source>
        <dbReference type="Proteomes" id="UP001500573"/>
    </source>
</evidence>
<comment type="caution">
    <text evidence="3">The sequence shown here is derived from an EMBL/GenBank/DDBJ whole genome shotgun (WGS) entry which is preliminary data.</text>
</comment>
<protein>
    <recommendedName>
        <fullName evidence="5">Copper chaperone PCu(A)C</fullName>
    </recommendedName>
</protein>
<sequence>MGSEMKKALTRTLGFSAGLLLATAAWGHGQNAAHPASAASPAKASATVTASGCWIRLIPSPAPSGGFFVAHNAGSEDAVLTGAHSPDYGMVMLHETTESDGMSKMAMVHQVAIPAGKDLAFKPGSYHLMLEQPRAGLKIGDTVRLELTLANGEGVSTTCEVKSPKAMPGAGGHDMSQHMKH</sequence>
<evidence type="ECO:0008006" key="5">
    <source>
        <dbReference type="Google" id="ProtNLM"/>
    </source>
</evidence>
<keyword evidence="2" id="KW-0732">Signal</keyword>
<reference evidence="4" key="1">
    <citation type="journal article" date="2019" name="Int. J. Syst. Evol. Microbiol.">
        <title>The Global Catalogue of Microorganisms (GCM) 10K type strain sequencing project: providing services to taxonomists for standard genome sequencing and annotation.</title>
        <authorList>
            <consortium name="The Broad Institute Genomics Platform"/>
            <consortium name="The Broad Institute Genome Sequencing Center for Infectious Disease"/>
            <person name="Wu L."/>
            <person name="Ma J."/>
        </authorList>
    </citation>
    <scope>NUCLEOTIDE SEQUENCE [LARGE SCALE GENOMIC DNA]</scope>
    <source>
        <strain evidence="4">JCM 15515</strain>
    </source>
</reference>
<dbReference type="PANTHER" id="PTHR36302">
    <property type="entry name" value="BLR7088 PROTEIN"/>
    <property type="match status" value="1"/>
</dbReference>
<dbReference type="EMBL" id="BAAAEX010000006">
    <property type="protein sequence ID" value="GAA0775945.1"/>
    <property type="molecule type" value="Genomic_DNA"/>
</dbReference>
<gene>
    <name evidence="3" type="ORF">GCM10009108_09490</name>
</gene>
<dbReference type="InterPro" id="IPR007410">
    <property type="entry name" value="LpqE-like"/>
</dbReference>
<dbReference type="Gene3D" id="2.60.40.1890">
    <property type="entry name" value="PCu(A)C copper chaperone"/>
    <property type="match status" value="1"/>
</dbReference>
<keyword evidence="4" id="KW-1185">Reference proteome</keyword>
<dbReference type="Proteomes" id="UP001500573">
    <property type="component" value="Unassembled WGS sequence"/>
</dbReference>
<accession>A0ABP3W4S6</accession>
<dbReference type="InterPro" id="IPR058248">
    <property type="entry name" value="Lxx211020-like"/>
</dbReference>